<dbReference type="EMBL" id="BMHY01000012">
    <property type="protein sequence ID" value="GGG83655.1"/>
    <property type="molecule type" value="Genomic_DNA"/>
</dbReference>
<accession>A0A917M9I1</accession>
<evidence type="ECO:0000313" key="2">
    <source>
        <dbReference type="EMBL" id="GGG83655.1"/>
    </source>
</evidence>
<keyword evidence="1" id="KW-0472">Membrane</keyword>
<gene>
    <name evidence="2" type="ORF">GCM10010918_46700</name>
</gene>
<evidence type="ECO:0000313" key="3">
    <source>
        <dbReference type="Proteomes" id="UP000600247"/>
    </source>
</evidence>
<feature type="transmembrane region" description="Helical" evidence="1">
    <location>
        <begin position="7"/>
        <end position="27"/>
    </location>
</feature>
<reference evidence="2 3" key="1">
    <citation type="journal article" date="2014" name="Int. J. Syst. Evol. Microbiol.">
        <title>Complete genome sequence of Corynebacterium casei LMG S-19264T (=DSM 44701T), isolated from a smear-ripened cheese.</title>
        <authorList>
            <consortium name="US DOE Joint Genome Institute (JGI-PGF)"/>
            <person name="Walter F."/>
            <person name="Albersmeier A."/>
            <person name="Kalinowski J."/>
            <person name="Ruckert C."/>
        </authorList>
    </citation>
    <scope>NUCLEOTIDE SEQUENCE [LARGE SCALE GENOMIC DNA]</scope>
    <source>
        <strain evidence="2 3">CGMCC 1.15286</strain>
    </source>
</reference>
<keyword evidence="1" id="KW-0812">Transmembrane</keyword>
<dbReference type="Proteomes" id="UP000600247">
    <property type="component" value="Unassembled WGS sequence"/>
</dbReference>
<name>A0A917M9I1_9BACL</name>
<proteinExistence type="predicted"/>
<protein>
    <submittedName>
        <fullName evidence="2">Uncharacterized protein</fullName>
    </submittedName>
</protein>
<dbReference type="RefSeq" id="WP_188892040.1">
    <property type="nucleotide sequence ID" value="NZ_BMHY01000012.1"/>
</dbReference>
<dbReference type="AlphaFoldDB" id="A0A917M9I1"/>
<evidence type="ECO:0000256" key="1">
    <source>
        <dbReference type="SAM" id="Phobius"/>
    </source>
</evidence>
<keyword evidence="1" id="KW-1133">Transmembrane helix</keyword>
<organism evidence="2 3">
    <name type="scientific">Paenibacillus radicis</name>
    <name type="common">ex Gao et al. 2016</name>
    <dbReference type="NCBI Taxonomy" id="1737354"/>
    <lineage>
        <taxon>Bacteria</taxon>
        <taxon>Bacillati</taxon>
        <taxon>Bacillota</taxon>
        <taxon>Bacilli</taxon>
        <taxon>Bacillales</taxon>
        <taxon>Paenibacillaceae</taxon>
        <taxon>Paenibacillus</taxon>
    </lineage>
</organism>
<comment type="caution">
    <text evidence="2">The sequence shown here is derived from an EMBL/GenBank/DDBJ whole genome shotgun (WGS) entry which is preliminary data.</text>
</comment>
<sequence length="181" mass="20209">MKRKLGLPLTIIGIIIAVFLICFLYIARGYNVSLEGLKYQLGEEHAQVSESAVLKIDGKVKKSITGQRTFIGTIDISGDDNPVPKEHRKLEIKLQRDGSGIIIYNYNDKGIPVMYSYGTLYTNSNFSEVTIAIFDRKEQSSSGSWRAEDGLMFSAPANSRDEALAISNRRMSRVLQDVTLK</sequence>
<keyword evidence="3" id="KW-1185">Reference proteome</keyword>